<dbReference type="SUPFAM" id="SSF109604">
    <property type="entry name" value="HD-domain/PDEase-like"/>
    <property type="match status" value="1"/>
</dbReference>
<dbReference type="Pfam" id="PF24391">
    <property type="entry name" value="HD-CE"/>
    <property type="match status" value="1"/>
</dbReference>
<dbReference type="Gene3D" id="3.30.565.10">
    <property type="entry name" value="Histidine kinase-like ATPase, C-terminal domain"/>
    <property type="match status" value="1"/>
</dbReference>
<dbReference type="SUPFAM" id="SSF55874">
    <property type="entry name" value="ATPase domain of HSP90 chaperone/DNA topoisomerase II/histidine kinase"/>
    <property type="match status" value="1"/>
</dbReference>
<dbReference type="InterPro" id="IPR056471">
    <property type="entry name" value="HD-CE"/>
</dbReference>
<name>A0A9D2P879_9FIRM</name>
<dbReference type="InterPro" id="IPR036890">
    <property type="entry name" value="HATPase_C_sf"/>
</dbReference>
<evidence type="ECO:0000313" key="3">
    <source>
        <dbReference type="Proteomes" id="UP000823906"/>
    </source>
</evidence>
<gene>
    <name evidence="2" type="ORF">H9703_04565</name>
</gene>
<reference evidence="2" key="2">
    <citation type="submission" date="2021-04" db="EMBL/GenBank/DDBJ databases">
        <authorList>
            <person name="Gilroy R."/>
        </authorList>
    </citation>
    <scope>NUCLEOTIDE SEQUENCE</scope>
    <source>
        <strain evidence="2">ChiSjej5B23-2810</strain>
    </source>
</reference>
<evidence type="ECO:0000313" key="2">
    <source>
        <dbReference type="EMBL" id="HJC45394.1"/>
    </source>
</evidence>
<reference evidence="2" key="1">
    <citation type="journal article" date="2021" name="PeerJ">
        <title>Extensive microbial diversity within the chicken gut microbiome revealed by metagenomics and culture.</title>
        <authorList>
            <person name="Gilroy R."/>
            <person name="Ravi A."/>
            <person name="Getino M."/>
            <person name="Pursley I."/>
            <person name="Horton D.L."/>
            <person name="Alikhan N.F."/>
            <person name="Baker D."/>
            <person name="Gharbi K."/>
            <person name="Hall N."/>
            <person name="Watson M."/>
            <person name="Adriaenssens E.M."/>
            <person name="Foster-Nyarko E."/>
            <person name="Jarju S."/>
            <person name="Secka A."/>
            <person name="Antonio M."/>
            <person name="Oren A."/>
            <person name="Chaudhuri R.R."/>
            <person name="La Ragione R."/>
            <person name="Hildebrand F."/>
            <person name="Pallen M.J."/>
        </authorList>
    </citation>
    <scope>NUCLEOTIDE SEQUENCE</scope>
    <source>
        <strain evidence="2">ChiSjej5B23-2810</strain>
    </source>
</reference>
<keyword evidence="2" id="KW-0067">ATP-binding</keyword>
<sequence length="729" mass="84565">MRKYKLTQHLKELCEQNPEYANLYSTWNLNQKTCSDLLKNVVLHYPHFSLHDASHAEAVLSKMEMVLGDRIQNLSPTDTWLLLHAAYAHDLGMVLEWERIETKWKEPDFQDWLADQEKSQDGDLRKAIAFIRKAHDLGEEADWPLEARRCVSLIDEALFRGKHAQMSKEYIEFVRPELGLDLGHNNLIQPRLVKLLGQICKLHTDPLDCVMKLDYETNGFNSDYAHPRFVAMMLRLGDLLDIDNGRFNKGALAAAGGLPETSKPHLEKHEATIHLLVTPEEIRFRSDCPNSEVYLEARRFVTWLEDEVDFLNKNWALIVPKDLGGYAPRFDYKELLIRGVPDIEGVAGLKFEISQDKAFQMIEGSNIYKDRFVFIREVIQNAMDASKLQLWKDLCSRNYLAWEKQPMDEEKLKNLQPYDVSPEIYQNYPVKVKLSTPANGQVEIEVSDRGTGISVDAFKRMCNVGESNESSAQMKKTIREMPNWLRPTAGFGIGLQSIFLVADRFEIDTSTGQEAFHAVVHSRREGGYLQLQRASSVTPRGTTIRIRTNVINDVTYPIGRETDQYLTFYLDPLDPENHTSEVHVLEVIHKVCGMSMFPLHVTCQEQSMDDYDNPNHKEELCDVTWKTWKDRYRYKLTDDWETLLLWDNAEAVHTKFQFASDGRYSLNLYFKGIKMNKSPFNITTRKFFVKMDLYGLDTRECFKTIKVTKPKYRQVKQRHENRQPSFHTG</sequence>
<dbReference type="EMBL" id="DWWN01000033">
    <property type="protein sequence ID" value="HJC45394.1"/>
    <property type="molecule type" value="Genomic_DNA"/>
</dbReference>
<dbReference type="AlphaFoldDB" id="A0A9D2P879"/>
<evidence type="ECO:0000259" key="1">
    <source>
        <dbReference type="Pfam" id="PF24391"/>
    </source>
</evidence>
<feature type="domain" description="HD-CE" evidence="1">
    <location>
        <begin position="46"/>
        <end position="308"/>
    </location>
</feature>
<dbReference type="GO" id="GO:0005524">
    <property type="term" value="F:ATP binding"/>
    <property type="evidence" value="ECO:0007669"/>
    <property type="project" value="UniProtKB-KW"/>
</dbReference>
<dbReference type="Proteomes" id="UP000823906">
    <property type="component" value="Unassembled WGS sequence"/>
</dbReference>
<organism evidence="2 3">
    <name type="scientific">Candidatus Faecalibacterium faecigallinarum</name>
    <dbReference type="NCBI Taxonomy" id="2838577"/>
    <lineage>
        <taxon>Bacteria</taxon>
        <taxon>Bacillati</taxon>
        <taxon>Bacillota</taxon>
        <taxon>Clostridia</taxon>
        <taxon>Eubacteriales</taxon>
        <taxon>Oscillospiraceae</taxon>
        <taxon>Faecalibacterium</taxon>
    </lineage>
</organism>
<proteinExistence type="predicted"/>
<protein>
    <submittedName>
        <fullName evidence="2">ATP-binding protein</fullName>
    </submittedName>
</protein>
<keyword evidence="2" id="KW-0547">Nucleotide-binding</keyword>
<comment type="caution">
    <text evidence="2">The sequence shown here is derived from an EMBL/GenBank/DDBJ whole genome shotgun (WGS) entry which is preliminary data.</text>
</comment>
<accession>A0A9D2P879</accession>